<evidence type="ECO:0000313" key="2">
    <source>
        <dbReference type="Proteomes" id="UP001595989"/>
    </source>
</evidence>
<dbReference type="Proteomes" id="UP001595989">
    <property type="component" value="Unassembled WGS sequence"/>
</dbReference>
<dbReference type="EMBL" id="JBHSFU010000004">
    <property type="protein sequence ID" value="MFC4557488.1"/>
    <property type="molecule type" value="Genomic_DNA"/>
</dbReference>
<reference evidence="2" key="1">
    <citation type="journal article" date="2019" name="Int. J. Syst. Evol. Microbiol.">
        <title>The Global Catalogue of Microorganisms (GCM) 10K type strain sequencing project: providing services to taxonomists for standard genome sequencing and annotation.</title>
        <authorList>
            <consortium name="The Broad Institute Genomics Platform"/>
            <consortium name="The Broad Institute Genome Sequencing Center for Infectious Disease"/>
            <person name="Wu L."/>
            <person name="Ma J."/>
        </authorList>
    </citation>
    <scope>NUCLEOTIDE SEQUENCE [LARGE SCALE GENOMIC DNA]</scope>
    <source>
        <strain evidence="2">CGMCC 4.7426</strain>
    </source>
</reference>
<comment type="caution">
    <text evidence="1">The sequence shown here is derived from an EMBL/GenBank/DDBJ whole genome shotgun (WGS) entry which is preliminary data.</text>
</comment>
<sequence>MRISKRNHPFKFTLKILLAYKEDFVTPRRLRDAQVLTVWEETANILGLEVL</sequence>
<evidence type="ECO:0000313" key="1">
    <source>
        <dbReference type="EMBL" id="MFC4557488.1"/>
    </source>
</evidence>
<keyword evidence="2" id="KW-1185">Reference proteome</keyword>
<protein>
    <recommendedName>
        <fullName evidence="3">Transposase</fullName>
    </recommendedName>
</protein>
<dbReference type="RefSeq" id="WP_390295521.1">
    <property type="nucleotide sequence ID" value="NZ_JBHSFU010000004.1"/>
</dbReference>
<proteinExistence type="predicted"/>
<evidence type="ECO:0008006" key="3">
    <source>
        <dbReference type="Google" id="ProtNLM"/>
    </source>
</evidence>
<gene>
    <name evidence="1" type="ORF">ACFO3D_04615</name>
</gene>
<name>A0ABV9DI11_9BACI</name>
<organism evidence="1 2">
    <name type="scientific">Virgibacillus kekensis</name>
    <dbReference type="NCBI Taxonomy" id="202261"/>
    <lineage>
        <taxon>Bacteria</taxon>
        <taxon>Bacillati</taxon>
        <taxon>Bacillota</taxon>
        <taxon>Bacilli</taxon>
        <taxon>Bacillales</taxon>
        <taxon>Bacillaceae</taxon>
        <taxon>Virgibacillus</taxon>
    </lineage>
</organism>
<accession>A0ABV9DI11</accession>